<name>A0A0D1BP96_CLOBO</name>
<feature type="compositionally biased region" description="Basic and acidic residues" evidence="1">
    <location>
        <begin position="402"/>
        <end position="418"/>
    </location>
</feature>
<gene>
    <name evidence="2" type="ORF">N495_16170</name>
</gene>
<feature type="region of interest" description="Disordered" evidence="1">
    <location>
        <begin position="318"/>
        <end position="343"/>
    </location>
</feature>
<evidence type="ECO:0000256" key="1">
    <source>
        <dbReference type="SAM" id="MobiDB-lite"/>
    </source>
</evidence>
<feature type="region of interest" description="Disordered" evidence="1">
    <location>
        <begin position="382"/>
        <end position="423"/>
    </location>
</feature>
<sequence length="436" mass="48725">MRAFYGSRFSPNMTRTPEGFLICHNVPIARTGWYEYLPEELGIEGSQNELIKVYRDPDEVFSKTAIASFEGKPVTDEHPPDLLTADNSKIFIKGTTQNVRQDKKEPNLLIADLIIYDSTLINEIDQGKREVSCGYECDYKENEDGTYSQIQIRGNHVAVVEAGRAGHEVAIKDSKYRKLEGEKKVSKKVKIPQKKGPVTNILTALGFKHYAADAEPDEISNTLDQLVEERGTGEDEDIIETKENKEDESGVKDENPDVAKLTQQVSELTKLVGQLISNQNKEKAPEEAIDEVINKLEAGEENTVGDEEESVTVPVEQINDEDIPDGVVIDPEDRPKNPIPNADSNKAMAMALKAMKPIIANMSNPVEKKKACDSLLSAFKNSKKAPKGSNGYADILKAQRKNAMDRKRAEDEKARETESIGEIYKKKFNPHYKEVK</sequence>
<dbReference type="OrthoDB" id="9813763at2"/>
<proteinExistence type="predicted"/>
<feature type="region of interest" description="Disordered" evidence="1">
    <location>
        <begin position="229"/>
        <end position="256"/>
    </location>
</feature>
<evidence type="ECO:0008006" key="4">
    <source>
        <dbReference type="Google" id="ProtNLM"/>
    </source>
</evidence>
<evidence type="ECO:0000313" key="3">
    <source>
        <dbReference type="Proteomes" id="UP000032250"/>
    </source>
</evidence>
<comment type="caution">
    <text evidence="2">The sequence shown here is derived from an EMBL/GenBank/DDBJ whole genome shotgun (WGS) entry which is preliminary data.</text>
</comment>
<dbReference type="Proteomes" id="UP000032250">
    <property type="component" value="Unassembled WGS sequence"/>
</dbReference>
<dbReference type="Pfam" id="PF09979">
    <property type="entry name" value="DUF2213"/>
    <property type="match status" value="1"/>
</dbReference>
<dbReference type="HOGENOM" id="CLU_672128_0_0_9"/>
<protein>
    <recommendedName>
        <fullName evidence="4">DUF2213 domain-containing protein</fullName>
    </recommendedName>
</protein>
<evidence type="ECO:0000313" key="2">
    <source>
        <dbReference type="EMBL" id="KIS22025.1"/>
    </source>
</evidence>
<dbReference type="PATRIC" id="fig|1379739.3.peg.3628"/>
<dbReference type="AlphaFoldDB" id="A0A0D1BP96"/>
<reference evidence="2 3" key="1">
    <citation type="submission" date="2014-06" db="EMBL/GenBank/DDBJ databases">
        <title>Genome characterization of distinct group I Clostridium botulinum lineages.</title>
        <authorList>
            <person name="Giordani F."/>
            <person name="Anselmo A."/>
            <person name="Fillo S."/>
            <person name="Palozzi A.M."/>
            <person name="Fortunato A."/>
            <person name="Gentile B."/>
            <person name="Ciammaruconi A."/>
            <person name="Anniballi F."/>
            <person name="De Medici D."/>
            <person name="Lista F."/>
        </authorList>
    </citation>
    <scope>NUCLEOTIDE SEQUENCE [LARGE SCALE GENOMIC DNA]</scope>
    <source>
        <strain evidence="2 3">B2 450</strain>
    </source>
</reference>
<dbReference type="RefSeq" id="WP_043032496.1">
    <property type="nucleotide sequence ID" value="NZ_JXSU01000008.1"/>
</dbReference>
<dbReference type="EMBL" id="JXSU01000008">
    <property type="protein sequence ID" value="KIS22025.1"/>
    <property type="molecule type" value="Genomic_DNA"/>
</dbReference>
<dbReference type="InterPro" id="IPR016913">
    <property type="entry name" value="UCP029215"/>
</dbReference>
<organism evidence="2 3">
    <name type="scientific">Clostridium botulinum B2 450</name>
    <dbReference type="NCBI Taxonomy" id="1379739"/>
    <lineage>
        <taxon>Bacteria</taxon>
        <taxon>Bacillati</taxon>
        <taxon>Bacillota</taxon>
        <taxon>Clostridia</taxon>
        <taxon>Eubacteriales</taxon>
        <taxon>Clostridiaceae</taxon>
        <taxon>Clostridium</taxon>
    </lineage>
</organism>
<accession>A0A0D1BP96</accession>